<feature type="compositionally biased region" description="Polar residues" evidence="2">
    <location>
        <begin position="132"/>
        <end position="142"/>
    </location>
</feature>
<evidence type="ECO:0000313" key="4">
    <source>
        <dbReference type="EMBL" id="MBP2333180.1"/>
    </source>
</evidence>
<dbReference type="InterPro" id="IPR025877">
    <property type="entry name" value="MobA-like_NTP_Trfase"/>
</dbReference>
<dbReference type="SUPFAM" id="SSF53448">
    <property type="entry name" value="Nucleotide-diphospho-sugar transferases"/>
    <property type="match status" value="1"/>
</dbReference>
<sequence>MTMHYDDHRGAPAELPPSFAIVLAGGTGRRMGGASKPDVVVAGRRMIDHVLGELAAQSVPAVVVGPPDLAVPADVPTGVTLVREDPPFGGPAAGIAAGYDAGPLSSGTLVAILACDAPFAPRVLPDLVAAASNSGGPTSTGVGASDSARTKLTGDADSSAASVGAVAVTPDGRIQRLLCVVDSDALGAAIRRLENAGGVRDRSVRALLGGLPLTPVDVPAWATDADTPDDVIALERMSPDGRESPL</sequence>
<dbReference type="EMBL" id="JAGINY010000001">
    <property type="protein sequence ID" value="MBP2333180.1"/>
    <property type="molecule type" value="Genomic_DNA"/>
</dbReference>
<proteinExistence type="predicted"/>
<evidence type="ECO:0000256" key="1">
    <source>
        <dbReference type="ARBA" id="ARBA00022679"/>
    </source>
</evidence>
<evidence type="ECO:0000313" key="5">
    <source>
        <dbReference type="Proteomes" id="UP001519305"/>
    </source>
</evidence>
<accession>A0ABS4U9I1</accession>
<reference evidence="4 5" key="1">
    <citation type="submission" date="2021-03" db="EMBL/GenBank/DDBJ databases">
        <title>Sequencing the genomes of 1000 actinobacteria strains.</title>
        <authorList>
            <person name="Klenk H.-P."/>
        </authorList>
    </citation>
    <scope>NUCLEOTIDE SEQUENCE [LARGE SCALE GENOMIC DNA]</scope>
    <source>
        <strain evidence="4 5">DSM 44506</strain>
    </source>
</reference>
<keyword evidence="1" id="KW-0808">Transferase</keyword>
<protein>
    <submittedName>
        <fullName evidence="4">Molybdopterin-guanine dinucleotide biosynthesis protein A</fullName>
    </submittedName>
</protein>
<feature type="domain" description="MobA-like NTP transferase" evidence="3">
    <location>
        <begin position="20"/>
        <end position="138"/>
    </location>
</feature>
<keyword evidence="5" id="KW-1185">Reference proteome</keyword>
<dbReference type="Pfam" id="PF12804">
    <property type="entry name" value="NTP_transf_3"/>
    <property type="match status" value="1"/>
</dbReference>
<feature type="region of interest" description="Disordered" evidence="2">
    <location>
        <begin position="132"/>
        <end position="154"/>
    </location>
</feature>
<dbReference type="Proteomes" id="UP001519305">
    <property type="component" value="Unassembled WGS sequence"/>
</dbReference>
<evidence type="ECO:0000256" key="2">
    <source>
        <dbReference type="SAM" id="MobiDB-lite"/>
    </source>
</evidence>
<comment type="caution">
    <text evidence="4">The sequence shown here is derived from an EMBL/GenBank/DDBJ whole genome shotgun (WGS) entry which is preliminary data.</text>
</comment>
<dbReference type="InterPro" id="IPR029044">
    <property type="entry name" value="Nucleotide-diphossugar_trans"/>
</dbReference>
<dbReference type="PANTHER" id="PTHR19136:SF81">
    <property type="entry name" value="MOLYBDENUM COFACTOR GUANYLYLTRANSFERASE"/>
    <property type="match status" value="1"/>
</dbReference>
<organism evidence="4 5">
    <name type="scientific">Corynebacterium freneyi</name>
    <dbReference type="NCBI Taxonomy" id="134034"/>
    <lineage>
        <taxon>Bacteria</taxon>
        <taxon>Bacillati</taxon>
        <taxon>Actinomycetota</taxon>
        <taxon>Actinomycetes</taxon>
        <taxon>Mycobacteriales</taxon>
        <taxon>Corynebacteriaceae</taxon>
        <taxon>Corynebacterium</taxon>
    </lineage>
</organism>
<evidence type="ECO:0000259" key="3">
    <source>
        <dbReference type="Pfam" id="PF12804"/>
    </source>
</evidence>
<name>A0ABS4U9I1_9CORY</name>
<dbReference type="PANTHER" id="PTHR19136">
    <property type="entry name" value="MOLYBDENUM COFACTOR GUANYLYLTRANSFERASE"/>
    <property type="match status" value="1"/>
</dbReference>
<dbReference type="Gene3D" id="3.90.550.10">
    <property type="entry name" value="Spore Coat Polysaccharide Biosynthesis Protein SpsA, Chain A"/>
    <property type="match status" value="1"/>
</dbReference>
<gene>
    <name evidence="4" type="ORF">JOF33_001879</name>
</gene>